<dbReference type="Gene3D" id="3.40.50.2300">
    <property type="match status" value="1"/>
</dbReference>
<dbReference type="InterPro" id="IPR052016">
    <property type="entry name" value="Bact_Sigma-Reg"/>
</dbReference>
<evidence type="ECO:0000313" key="7">
    <source>
        <dbReference type="Proteomes" id="UP000467132"/>
    </source>
</evidence>
<dbReference type="SMART" id="SM00331">
    <property type="entry name" value="PP2C_SIG"/>
    <property type="match status" value="1"/>
</dbReference>
<dbReference type="InterPro" id="IPR001932">
    <property type="entry name" value="PPM-type_phosphatase-like_dom"/>
</dbReference>
<evidence type="ECO:0000256" key="1">
    <source>
        <dbReference type="ARBA" id="ARBA00018672"/>
    </source>
</evidence>
<dbReference type="InterPro" id="IPR036457">
    <property type="entry name" value="PPM-type-like_dom_sf"/>
</dbReference>
<organism evidence="6 7">
    <name type="scientific">Senegalia massiliensis</name>
    <dbReference type="NCBI Taxonomy" id="1720316"/>
    <lineage>
        <taxon>Bacteria</taxon>
        <taxon>Bacillati</taxon>
        <taxon>Bacillota</taxon>
        <taxon>Clostridia</taxon>
        <taxon>Eubacteriales</taxon>
        <taxon>Clostridiaceae</taxon>
        <taxon>Senegalia</taxon>
    </lineage>
</organism>
<dbReference type="Gene3D" id="3.60.40.10">
    <property type="entry name" value="PPM-type phosphatase domain"/>
    <property type="match status" value="1"/>
</dbReference>
<dbReference type="InterPro" id="IPR011006">
    <property type="entry name" value="CheY-like_superfamily"/>
</dbReference>
<dbReference type="OrthoDB" id="9763484at2"/>
<keyword evidence="7" id="KW-1185">Reference proteome</keyword>
<evidence type="ECO:0000259" key="5">
    <source>
        <dbReference type="PROSITE" id="PS50110"/>
    </source>
</evidence>
<keyword evidence="2" id="KW-0378">Hydrolase</keyword>
<dbReference type="InterPro" id="IPR001789">
    <property type="entry name" value="Sig_transdc_resp-reg_receiver"/>
</dbReference>
<dbReference type="SUPFAM" id="SSF52172">
    <property type="entry name" value="CheY-like"/>
    <property type="match status" value="1"/>
</dbReference>
<dbReference type="PANTHER" id="PTHR43156:SF2">
    <property type="entry name" value="STAGE II SPORULATION PROTEIN E"/>
    <property type="match status" value="1"/>
</dbReference>
<dbReference type="AlphaFoldDB" id="A0A845QTD5"/>
<evidence type="ECO:0000256" key="2">
    <source>
        <dbReference type="ARBA" id="ARBA00022801"/>
    </source>
</evidence>
<dbReference type="RefSeq" id="WP_160195991.1">
    <property type="nucleotide sequence ID" value="NZ_QXXA01000003.1"/>
</dbReference>
<evidence type="ECO:0000256" key="4">
    <source>
        <dbReference type="PROSITE-ProRule" id="PRU00169"/>
    </source>
</evidence>
<gene>
    <name evidence="6" type="ORF">D3Z33_01230</name>
</gene>
<dbReference type="EMBL" id="QXXA01000003">
    <property type="protein sequence ID" value="NBI05471.1"/>
    <property type="molecule type" value="Genomic_DNA"/>
</dbReference>
<comment type="caution">
    <text evidence="6">The sequence shown here is derived from an EMBL/GenBank/DDBJ whole genome shotgun (WGS) entry which is preliminary data.</text>
</comment>
<protein>
    <recommendedName>
        <fullName evidence="1">Stage 0 sporulation protein A homolog</fullName>
    </recommendedName>
</protein>
<evidence type="ECO:0000313" key="6">
    <source>
        <dbReference type="EMBL" id="NBI05471.1"/>
    </source>
</evidence>
<dbReference type="PROSITE" id="PS50110">
    <property type="entry name" value="RESPONSE_REGULATORY"/>
    <property type="match status" value="1"/>
</dbReference>
<dbReference type="PANTHER" id="PTHR43156">
    <property type="entry name" value="STAGE II SPORULATION PROTEIN E-RELATED"/>
    <property type="match status" value="1"/>
</dbReference>
<feature type="domain" description="Response regulatory" evidence="5">
    <location>
        <begin position="4"/>
        <end position="126"/>
    </location>
</feature>
<dbReference type="Pfam" id="PF07228">
    <property type="entry name" value="SpoIIE"/>
    <property type="match status" value="1"/>
</dbReference>
<name>A0A845QTD5_9CLOT</name>
<reference evidence="6 7" key="1">
    <citation type="submission" date="2018-08" db="EMBL/GenBank/DDBJ databases">
        <title>Murine metabolic-syndrome-specific gut microbial biobank.</title>
        <authorList>
            <person name="Liu C."/>
        </authorList>
    </citation>
    <scope>NUCLEOTIDE SEQUENCE [LARGE SCALE GENOMIC DNA]</scope>
    <source>
        <strain evidence="6 7">583</strain>
    </source>
</reference>
<sequence>MRNDVIIIENKEDNINIIENLIYEELGRKSTSVHLGVTVEKILYIVKNNYIDLIILNLDSTLKDIFKILDKINYLINKREFNIPIIVYSNSFNKDTVEKLFELGAIDYFIDPLSSDEKLSVLSFKIKNALKNYKYNKYQLKINAENKKQLRLGTILQKSLMFKYKELQNIKISGRYIPSTGLGGDCYDSIETNGKTWFMIADVMGHGASAAMVSFMVKALFNQLATMYKTPKKLLEEINTTYYKMFENKSDIIFSIFIGTIYKNKLTYSSAGHPYPIFYDHETKNTQFLSNNNILIGITPNSNFSQKTRIINEGDIIFLYTDGLYEQIPDMRDINLINMYIKTNKDILIKNQELFMDNIIKQFNDTEQFEDDVAILTVKKK</sequence>
<evidence type="ECO:0000256" key="3">
    <source>
        <dbReference type="ARBA" id="ARBA00024867"/>
    </source>
</evidence>
<dbReference type="GO" id="GO:0000160">
    <property type="term" value="P:phosphorelay signal transduction system"/>
    <property type="evidence" value="ECO:0007669"/>
    <property type="project" value="InterPro"/>
</dbReference>
<dbReference type="Proteomes" id="UP000467132">
    <property type="component" value="Unassembled WGS sequence"/>
</dbReference>
<comment type="caution">
    <text evidence="4">Lacks conserved residue(s) required for the propagation of feature annotation.</text>
</comment>
<accession>A0A845QTD5</accession>
<dbReference type="SUPFAM" id="SSF81606">
    <property type="entry name" value="PP2C-like"/>
    <property type="match status" value="1"/>
</dbReference>
<proteinExistence type="predicted"/>
<comment type="function">
    <text evidence="3">May play the central regulatory role in sporulation. It may be an element of the effector pathway responsible for the activation of sporulation genes in response to nutritional stress. Spo0A may act in concert with spo0H (a sigma factor) to control the expression of some genes that are critical to the sporulation process.</text>
</comment>
<dbReference type="GO" id="GO:0016791">
    <property type="term" value="F:phosphatase activity"/>
    <property type="evidence" value="ECO:0007669"/>
    <property type="project" value="TreeGrafter"/>
</dbReference>